<keyword evidence="1" id="KW-0472">Membrane</keyword>
<dbReference type="KEGG" id="frf:LO80_08005"/>
<dbReference type="AlphaFoldDB" id="A0A097EQR9"/>
<organism evidence="2 3">
    <name type="scientific">Candidatus Francisella endociliophora</name>
    <dbReference type="NCBI Taxonomy" id="653937"/>
    <lineage>
        <taxon>Bacteria</taxon>
        <taxon>Pseudomonadati</taxon>
        <taxon>Pseudomonadota</taxon>
        <taxon>Gammaproteobacteria</taxon>
        <taxon>Thiotrichales</taxon>
        <taxon>Francisellaceae</taxon>
        <taxon>Francisella</taxon>
    </lineage>
</organism>
<reference evidence="2 3" key="1">
    <citation type="submission" date="2014-10" db="EMBL/GenBank/DDBJ databases">
        <title>Whole genome sequence of Francisella endociliophora strain FSC1006, isolated from a laboratory culture of the marine ciliate Euplotes raikovi.</title>
        <authorList>
            <person name="Granberg M."/>
            <person name="Backman S."/>
            <person name="Lundmark E."/>
            <person name="Nilsson E."/>
            <person name="Karlsson E."/>
            <person name="Thelaus J."/>
            <person name="Ohrman C."/>
            <person name="Larkeryd A."/>
            <person name="Stenberg P."/>
        </authorList>
    </citation>
    <scope>NUCLEOTIDE SEQUENCE [LARGE SCALE GENOMIC DNA]</scope>
    <source>
        <strain evidence="2 3">FSC1006</strain>
    </source>
</reference>
<dbReference type="EMBL" id="CP009574">
    <property type="protein sequence ID" value="AIT09915.1"/>
    <property type="molecule type" value="Genomic_DNA"/>
</dbReference>
<proteinExistence type="predicted"/>
<dbReference type="Proteomes" id="UP000029672">
    <property type="component" value="Chromosome"/>
</dbReference>
<sequence length="71" mass="7875">MPCFHLLCQGNGNEFILAKLGAWLVTSCLTLCGQPLAIKTTVLLVKNKEMMNMLKILAKLVLNIHIIIIIL</sequence>
<name>A0A097EQR9_9GAMM</name>
<evidence type="ECO:0000313" key="2">
    <source>
        <dbReference type="EMBL" id="AIT09915.1"/>
    </source>
</evidence>
<evidence type="ECO:0000256" key="1">
    <source>
        <dbReference type="SAM" id="Phobius"/>
    </source>
</evidence>
<protein>
    <submittedName>
        <fullName evidence="2">Uncharacterized protein</fullName>
    </submittedName>
</protein>
<dbReference type="HOGENOM" id="CLU_2734163_0_0_6"/>
<feature type="transmembrane region" description="Helical" evidence="1">
    <location>
        <begin position="20"/>
        <end position="38"/>
    </location>
</feature>
<keyword evidence="3" id="KW-1185">Reference proteome</keyword>
<evidence type="ECO:0000313" key="3">
    <source>
        <dbReference type="Proteomes" id="UP000029672"/>
    </source>
</evidence>
<gene>
    <name evidence="2" type="ORF">LO80_08005</name>
</gene>
<keyword evidence="1" id="KW-1133">Transmembrane helix</keyword>
<keyword evidence="1" id="KW-0812">Transmembrane</keyword>
<accession>A0A097EQR9</accession>